<dbReference type="Proteomes" id="UP000076625">
    <property type="component" value="Unassembled WGS sequence"/>
</dbReference>
<evidence type="ECO:0000256" key="1">
    <source>
        <dbReference type="ARBA" id="ARBA00004496"/>
    </source>
</evidence>
<evidence type="ECO:0000256" key="3">
    <source>
        <dbReference type="ARBA" id="ARBA00019418"/>
    </source>
</evidence>
<reference evidence="7" key="1">
    <citation type="submission" date="2016-01" db="EMBL/GenBank/DDBJ databases">
        <title>Draft genome of Chromobacterium sp. F49.</title>
        <authorList>
            <person name="Hong K.W."/>
        </authorList>
    </citation>
    <scope>NUCLEOTIDE SEQUENCE [LARGE SCALE GENOMIC DNA]</scope>
    <source>
        <strain evidence="7">CN10</strain>
    </source>
</reference>
<comment type="subcellular location">
    <subcellularLocation>
        <location evidence="1">Cytoplasm</location>
    </subcellularLocation>
</comment>
<protein>
    <recommendedName>
        <fullName evidence="3">FAD assembly factor SdhE</fullName>
    </recommendedName>
</protein>
<dbReference type="STRING" id="1452487.AVW16_01005"/>
<keyword evidence="4" id="KW-0963">Cytoplasm</keyword>
<evidence type="ECO:0000313" key="7">
    <source>
        <dbReference type="Proteomes" id="UP000076625"/>
    </source>
</evidence>
<gene>
    <name evidence="6" type="ORF">AVW16_01005</name>
</gene>
<dbReference type="AlphaFoldDB" id="A0A165F7C3"/>
<comment type="caution">
    <text evidence="6">The sequence shown here is derived from an EMBL/GenBank/DDBJ whole genome shotgun (WGS) entry which is preliminary data.</text>
</comment>
<dbReference type="InterPro" id="IPR005631">
    <property type="entry name" value="SDH"/>
</dbReference>
<evidence type="ECO:0000256" key="5">
    <source>
        <dbReference type="ARBA" id="ARBA00023186"/>
    </source>
</evidence>
<dbReference type="SUPFAM" id="SSF109910">
    <property type="entry name" value="YgfY-like"/>
    <property type="match status" value="1"/>
</dbReference>
<dbReference type="PANTHER" id="PTHR39585:SF1">
    <property type="entry name" value="FAD ASSEMBLY FACTOR SDHE"/>
    <property type="match status" value="1"/>
</dbReference>
<dbReference type="Pfam" id="PF03937">
    <property type="entry name" value="Sdh5"/>
    <property type="match status" value="1"/>
</dbReference>
<proteinExistence type="inferred from homology"/>
<name>A0A165F7C3_9NEIS</name>
<dbReference type="GO" id="GO:0006105">
    <property type="term" value="P:succinate metabolic process"/>
    <property type="evidence" value="ECO:0007669"/>
    <property type="project" value="TreeGrafter"/>
</dbReference>
<evidence type="ECO:0000313" key="6">
    <source>
        <dbReference type="EMBL" id="KZE31794.1"/>
    </source>
</evidence>
<sequence length="82" mass="9478">MNEFDPVELKRIRWRSRRGLLELDLVLTKFLAQHFDSLTPAELDAYRRLLDLPDTDFLDVVNGKAEIDDPELAGIVEILRGL</sequence>
<dbReference type="Gene3D" id="1.10.150.250">
    <property type="entry name" value="Flavinator of succinate dehydrogenase"/>
    <property type="match status" value="1"/>
</dbReference>
<evidence type="ECO:0000256" key="2">
    <source>
        <dbReference type="ARBA" id="ARBA00008571"/>
    </source>
</evidence>
<dbReference type="InterPro" id="IPR050531">
    <property type="entry name" value="SdhE_FAD_assembly_factor"/>
</dbReference>
<dbReference type="RefSeq" id="WP_066612633.1">
    <property type="nucleotide sequence ID" value="NZ_LQQU01000023.1"/>
</dbReference>
<dbReference type="OrthoDB" id="9180899at2"/>
<organism evidence="6 7">
    <name type="scientific">Crenobacter luteus</name>
    <dbReference type="NCBI Taxonomy" id="1452487"/>
    <lineage>
        <taxon>Bacteria</taxon>
        <taxon>Pseudomonadati</taxon>
        <taxon>Pseudomonadota</taxon>
        <taxon>Betaproteobacteria</taxon>
        <taxon>Neisseriales</taxon>
        <taxon>Neisseriaceae</taxon>
        <taxon>Crenobacter</taxon>
    </lineage>
</organism>
<dbReference type="InterPro" id="IPR036714">
    <property type="entry name" value="SDH_sf"/>
</dbReference>
<keyword evidence="7" id="KW-1185">Reference proteome</keyword>
<accession>A0A165F7C3</accession>
<dbReference type="EMBL" id="LQQU01000023">
    <property type="protein sequence ID" value="KZE31794.1"/>
    <property type="molecule type" value="Genomic_DNA"/>
</dbReference>
<comment type="similarity">
    <text evidence="2">Belongs to the SdhE FAD assembly factor family.</text>
</comment>
<dbReference type="GO" id="GO:0005737">
    <property type="term" value="C:cytoplasm"/>
    <property type="evidence" value="ECO:0007669"/>
    <property type="project" value="UniProtKB-SubCell"/>
</dbReference>
<dbReference type="PANTHER" id="PTHR39585">
    <property type="entry name" value="FAD ASSEMBLY FACTOR SDHE"/>
    <property type="match status" value="1"/>
</dbReference>
<keyword evidence="5" id="KW-0143">Chaperone</keyword>
<evidence type="ECO:0000256" key="4">
    <source>
        <dbReference type="ARBA" id="ARBA00022490"/>
    </source>
</evidence>